<feature type="transmembrane region" description="Helical" evidence="1">
    <location>
        <begin position="12"/>
        <end position="34"/>
    </location>
</feature>
<proteinExistence type="predicted"/>
<dbReference type="InterPro" id="IPR012902">
    <property type="entry name" value="N_methyl_site"/>
</dbReference>
<keyword evidence="1" id="KW-0812">Transmembrane</keyword>
<dbReference type="InterPro" id="IPR045584">
    <property type="entry name" value="Pilin-like"/>
</dbReference>
<keyword evidence="3" id="KW-1185">Reference proteome</keyword>
<evidence type="ECO:0000256" key="1">
    <source>
        <dbReference type="SAM" id="Phobius"/>
    </source>
</evidence>
<dbReference type="Pfam" id="PF07963">
    <property type="entry name" value="N_methyl"/>
    <property type="match status" value="1"/>
</dbReference>
<dbReference type="Proteomes" id="UP000253987">
    <property type="component" value="Unassembled WGS sequence"/>
</dbReference>
<sequence length="274" mass="30183">MQRQQGFTLVELVMVIVLLGIVATISTQFVSLSVRGAIDLGDRQQRALQGIVISEQITREIREAFPLSVRENGKCLEWLPILGATTYGALPTGSNDSSVEVAPFGQKIRAGARVIVYGYGSAPSDLYESGRGSNLPNPGPVSPEIEEIDDVDATTITFSGGQTHRFRERSPQKRIYAVDGRVSICQSINSERLYRYSNYNHGTDQPTSAELEADLNLTREVMSANLDDRSLVEWQVTPPLLRRSAVVNFAFVLKALNSAETTRVSQEVQIRNVP</sequence>
<reference evidence="2 3" key="2">
    <citation type="submission" date="2018-06" db="EMBL/GenBank/DDBJ databases">
        <title>Marinobactersediminissp. nov, a moderately halophilic bacterium isolated from marine solar saltern.</title>
        <authorList>
            <person name="Zhang Y."/>
        </authorList>
    </citation>
    <scope>NUCLEOTIDE SEQUENCE [LARGE SCALE GENOMIC DNA]</scope>
    <source>
        <strain evidence="2 3">F01</strain>
    </source>
</reference>
<evidence type="ECO:0000313" key="2">
    <source>
        <dbReference type="EMBL" id="PXX89393.1"/>
    </source>
</evidence>
<gene>
    <name evidence="2" type="ORF">DIT71_15440</name>
</gene>
<protein>
    <recommendedName>
        <fullName evidence="4">Prepilin-type cleavage/methylation domain-containing protein</fullName>
    </recommendedName>
</protein>
<keyword evidence="1" id="KW-1133">Transmembrane helix</keyword>
<comment type="caution">
    <text evidence="2">The sequence shown here is derived from an EMBL/GenBank/DDBJ whole genome shotgun (WGS) entry which is preliminary data.</text>
</comment>
<dbReference type="EMBL" id="QFWX01000007">
    <property type="protein sequence ID" value="PXX89393.1"/>
    <property type="molecule type" value="Genomic_DNA"/>
</dbReference>
<dbReference type="SUPFAM" id="SSF54523">
    <property type="entry name" value="Pili subunits"/>
    <property type="match status" value="1"/>
</dbReference>
<organism evidence="2 3">
    <name type="scientific">Marinobacter vulgaris</name>
    <dbReference type="NCBI Taxonomy" id="1928331"/>
    <lineage>
        <taxon>Bacteria</taxon>
        <taxon>Pseudomonadati</taxon>
        <taxon>Pseudomonadota</taxon>
        <taxon>Gammaproteobacteria</taxon>
        <taxon>Pseudomonadales</taxon>
        <taxon>Marinobacteraceae</taxon>
        <taxon>Marinobacter</taxon>
    </lineage>
</organism>
<dbReference type="OrthoDB" id="9788802at2"/>
<dbReference type="AlphaFoldDB" id="A0A2V3ZKE7"/>
<dbReference type="NCBIfam" id="TIGR02532">
    <property type="entry name" value="IV_pilin_GFxxxE"/>
    <property type="match status" value="1"/>
</dbReference>
<keyword evidence="1" id="KW-0472">Membrane</keyword>
<name>A0A2V3ZKE7_9GAMM</name>
<reference evidence="3" key="1">
    <citation type="submission" date="2018-05" db="EMBL/GenBank/DDBJ databases">
        <authorList>
            <person name="Lu D."/>
        </authorList>
    </citation>
    <scope>NUCLEOTIDE SEQUENCE [LARGE SCALE GENOMIC DNA]</scope>
    <source>
        <strain evidence="3">F01</strain>
    </source>
</reference>
<evidence type="ECO:0000313" key="3">
    <source>
        <dbReference type="Proteomes" id="UP000253987"/>
    </source>
</evidence>
<accession>A0A2V3ZKE7</accession>
<dbReference type="PROSITE" id="PS00409">
    <property type="entry name" value="PROKAR_NTER_METHYL"/>
    <property type="match status" value="1"/>
</dbReference>
<evidence type="ECO:0008006" key="4">
    <source>
        <dbReference type="Google" id="ProtNLM"/>
    </source>
</evidence>